<evidence type="ECO:0000256" key="2">
    <source>
        <dbReference type="ARBA" id="ARBA00023002"/>
    </source>
</evidence>
<dbReference type="SMART" id="SM00822">
    <property type="entry name" value="PKS_KR"/>
    <property type="match status" value="1"/>
</dbReference>
<dbReference type="SUPFAM" id="SSF51735">
    <property type="entry name" value="NAD(P)-binding Rossmann-fold domains"/>
    <property type="match status" value="1"/>
</dbReference>
<comment type="similarity">
    <text evidence="1 3">Belongs to the short-chain dehydrogenases/reductases (SDR) family.</text>
</comment>
<dbReference type="PRINTS" id="PR00080">
    <property type="entry name" value="SDRFAMILY"/>
</dbReference>
<evidence type="ECO:0000256" key="1">
    <source>
        <dbReference type="ARBA" id="ARBA00006484"/>
    </source>
</evidence>
<protein>
    <submittedName>
        <fullName evidence="5">SDR family NAD(P)-dependent oxidoreductase</fullName>
    </submittedName>
</protein>
<dbReference type="RefSeq" id="WP_311675789.1">
    <property type="nucleotide sequence ID" value="NZ_JAVREQ010000032.1"/>
</dbReference>
<dbReference type="Proteomes" id="UP001183414">
    <property type="component" value="Unassembled WGS sequence"/>
</dbReference>
<dbReference type="EMBL" id="JAVREQ010000032">
    <property type="protein sequence ID" value="MDT0382180.1"/>
    <property type="molecule type" value="Genomic_DNA"/>
</dbReference>
<dbReference type="CDD" id="cd05233">
    <property type="entry name" value="SDR_c"/>
    <property type="match status" value="1"/>
</dbReference>
<organism evidence="5 6">
    <name type="scientific">Streptomyces hazeniae</name>
    <dbReference type="NCBI Taxonomy" id="3075538"/>
    <lineage>
        <taxon>Bacteria</taxon>
        <taxon>Bacillati</taxon>
        <taxon>Actinomycetota</taxon>
        <taxon>Actinomycetes</taxon>
        <taxon>Kitasatosporales</taxon>
        <taxon>Streptomycetaceae</taxon>
        <taxon>Streptomyces</taxon>
    </lineage>
</organism>
<dbReference type="InterPro" id="IPR036291">
    <property type="entry name" value="NAD(P)-bd_dom_sf"/>
</dbReference>
<evidence type="ECO:0000256" key="3">
    <source>
        <dbReference type="RuleBase" id="RU000363"/>
    </source>
</evidence>
<evidence type="ECO:0000259" key="4">
    <source>
        <dbReference type="SMART" id="SM00822"/>
    </source>
</evidence>
<name>A0ABU2NZS3_9ACTN</name>
<dbReference type="InterPro" id="IPR002347">
    <property type="entry name" value="SDR_fam"/>
</dbReference>
<dbReference type="PANTHER" id="PTHR44196">
    <property type="entry name" value="DEHYDROGENASE/REDUCTASE SDR FAMILY MEMBER 7B"/>
    <property type="match status" value="1"/>
</dbReference>
<feature type="domain" description="Ketoreductase" evidence="4">
    <location>
        <begin position="15"/>
        <end position="197"/>
    </location>
</feature>
<dbReference type="PRINTS" id="PR00081">
    <property type="entry name" value="GDHRDH"/>
</dbReference>
<evidence type="ECO:0000313" key="5">
    <source>
        <dbReference type="EMBL" id="MDT0382180.1"/>
    </source>
</evidence>
<sequence length="270" mass="28690">MSDPAAHPGNTRPFAVVTGASTGIGRELAHLLASDGYELLVNAEGPELERATSELRALGAQVTPMRADLATYDGTEVLYAAVRDTGRPVDVLALNAGVGQGGRFLDTELADEARVIDLNITSSVHLAKRLLPGMVERNQGRLLVTSSIAATMPGSYQAVYNASKSFLQSFTQALSDELRASGSRVTVTSLMPGPTETHFFRRAGMLDTPVGSGKKDDPGQVARQGYEAMLAGRRKVVAGSPATRAQGVANKVLPDRVKAVVHRRMAQPRR</sequence>
<dbReference type="Pfam" id="PF00106">
    <property type="entry name" value="adh_short"/>
    <property type="match status" value="1"/>
</dbReference>
<dbReference type="InterPro" id="IPR057326">
    <property type="entry name" value="KR_dom"/>
</dbReference>
<proteinExistence type="inferred from homology"/>
<dbReference type="Gene3D" id="3.40.50.720">
    <property type="entry name" value="NAD(P)-binding Rossmann-like Domain"/>
    <property type="match status" value="1"/>
</dbReference>
<gene>
    <name evidence="5" type="ORF">RM572_25805</name>
</gene>
<dbReference type="PROSITE" id="PS00061">
    <property type="entry name" value="ADH_SHORT"/>
    <property type="match status" value="1"/>
</dbReference>
<dbReference type="InterPro" id="IPR020904">
    <property type="entry name" value="Sc_DH/Rdtase_CS"/>
</dbReference>
<accession>A0ABU2NZS3</accession>
<keyword evidence="2" id="KW-0560">Oxidoreductase</keyword>
<keyword evidence="6" id="KW-1185">Reference proteome</keyword>
<reference evidence="6" key="1">
    <citation type="submission" date="2023-07" db="EMBL/GenBank/DDBJ databases">
        <title>30 novel species of actinomycetes from the DSMZ collection.</title>
        <authorList>
            <person name="Nouioui I."/>
        </authorList>
    </citation>
    <scope>NUCLEOTIDE SEQUENCE [LARGE SCALE GENOMIC DNA]</scope>
    <source>
        <strain evidence="6">DSM 42041</strain>
    </source>
</reference>
<comment type="caution">
    <text evidence="5">The sequence shown here is derived from an EMBL/GenBank/DDBJ whole genome shotgun (WGS) entry which is preliminary data.</text>
</comment>
<evidence type="ECO:0000313" key="6">
    <source>
        <dbReference type="Proteomes" id="UP001183414"/>
    </source>
</evidence>
<dbReference type="PANTHER" id="PTHR44196:SF1">
    <property type="entry name" value="DEHYDROGENASE_REDUCTASE SDR FAMILY MEMBER 7B"/>
    <property type="match status" value="1"/>
</dbReference>